<organism evidence="2 3">
    <name type="scientific">Microcystis aeruginosa NIES-4285</name>
    <dbReference type="NCBI Taxonomy" id="2497681"/>
    <lineage>
        <taxon>Bacteria</taxon>
        <taxon>Bacillati</taxon>
        <taxon>Cyanobacteriota</taxon>
        <taxon>Cyanophyceae</taxon>
        <taxon>Oscillatoriophycideae</taxon>
        <taxon>Chroococcales</taxon>
        <taxon>Microcystaceae</taxon>
        <taxon>Microcystis</taxon>
    </lineage>
</organism>
<evidence type="ECO:0000313" key="3">
    <source>
        <dbReference type="Proteomes" id="UP000289660"/>
    </source>
</evidence>
<evidence type="ECO:0000256" key="1">
    <source>
        <dbReference type="SAM" id="MobiDB-lite"/>
    </source>
</evidence>
<evidence type="ECO:0000313" key="2">
    <source>
        <dbReference type="EMBL" id="GCE62809.1"/>
    </source>
</evidence>
<proteinExistence type="predicted"/>
<reference evidence="3" key="1">
    <citation type="submission" date="2018-12" db="EMBL/GenBank/DDBJ databases">
        <title>Genome sequence of Microcystis aeruginosa NIES-4285.</title>
        <authorList>
            <person name="Tanabe Y."/>
        </authorList>
    </citation>
    <scope>NUCLEOTIDE SEQUENCE [LARGE SCALE GENOMIC DNA]</scope>
    <source>
        <strain evidence="3">NIES-4285</strain>
    </source>
</reference>
<accession>A0A402DKU3</accession>
<protein>
    <submittedName>
        <fullName evidence="2">Uncharacterized protein</fullName>
    </submittedName>
</protein>
<feature type="compositionally biased region" description="Polar residues" evidence="1">
    <location>
        <begin position="1"/>
        <end position="10"/>
    </location>
</feature>
<dbReference type="AlphaFoldDB" id="A0A402DKU3"/>
<name>A0A402DKU3_MICAE</name>
<sequence>MRIADNTLSTEARDSRSPSPRFLVSPAHILHDYVLSEPEMLKITVVVLMESDQDGHNFA</sequence>
<dbReference type="RefSeq" id="WP_130758568.1">
    <property type="nucleotide sequence ID" value="NZ_BIFY01000191.1"/>
</dbReference>
<dbReference type="EMBL" id="BIFY01000191">
    <property type="protein sequence ID" value="GCE62809.1"/>
    <property type="molecule type" value="Genomic_DNA"/>
</dbReference>
<comment type="caution">
    <text evidence="2">The sequence shown here is derived from an EMBL/GenBank/DDBJ whole genome shotgun (WGS) entry which is preliminary data.</text>
</comment>
<feature type="region of interest" description="Disordered" evidence="1">
    <location>
        <begin position="1"/>
        <end position="20"/>
    </location>
</feature>
<gene>
    <name evidence="2" type="ORF">MiAbB_04763</name>
</gene>
<dbReference type="Proteomes" id="UP000289660">
    <property type="component" value="Unassembled WGS sequence"/>
</dbReference>